<dbReference type="EMBL" id="CCYD01002939">
    <property type="protein sequence ID" value="CEG48638.1"/>
    <property type="molecule type" value="Genomic_DNA"/>
</dbReference>
<dbReference type="RefSeq" id="XP_024585007.1">
    <property type="nucleotide sequence ID" value="XM_024719738.1"/>
</dbReference>
<dbReference type="AlphaFoldDB" id="A0A0P1B3H2"/>
<name>A0A0P1B3H2_PLAHL</name>
<evidence type="ECO:0000313" key="3">
    <source>
        <dbReference type="Proteomes" id="UP000054928"/>
    </source>
</evidence>
<accession>A0A0P1B3H2</accession>
<sequence>MIDSGDGWVVRSMPSTNPRQDRKGYLRKHAGSVDLPIESLRTRTLQKAFVDLKPLMFALAALIVEANPTSALPPAGERISRSITRVHNAVLARFESVCEEEQKRLFTLIQDNLPFIRVWLTFAPLSR</sequence>
<protein>
    <submittedName>
        <fullName evidence="2">Nad-specific glutamate</fullName>
    </submittedName>
</protein>
<evidence type="ECO:0000256" key="1">
    <source>
        <dbReference type="SAM" id="MobiDB-lite"/>
    </source>
</evidence>
<proteinExistence type="predicted"/>
<organism evidence="2 3">
    <name type="scientific">Plasmopara halstedii</name>
    <name type="common">Downy mildew of sunflower</name>
    <dbReference type="NCBI Taxonomy" id="4781"/>
    <lineage>
        <taxon>Eukaryota</taxon>
        <taxon>Sar</taxon>
        <taxon>Stramenopiles</taxon>
        <taxon>Oomycota</taxon>
        <taxon>Peronosporomycetes</taxon>
        <taxon>Peronosporales</taxon>
        <taxon>Peronosporaceae</taxon>
        <taxon>Plasmopara</taxon>
    </lineage>
</organism>
<feature type="region of interest" description="Disordered" evidence="1">
    <location>
        <begin position="1"/>
        <end position="23"/>
    </location>
</feature>
<reference evidence="3" key="1">
    <citation type="submission" date="2014-09" db="EMBL/GenBank/DDBJ databases">
        <authorList>
            <person name="Sharma Rahul"/>
            <person name="Thines Marco"/>
        </authorList>
    </citation>
    <scope>NUCLEOTIDE SEQUENCE [LARGE SCALE GENOMIC DNA]</scope>
</reference>
<evidence type="ECO:0000313" key="2">
    <source>
        <dbReference type="EMBL" id="CEG48638.1"/>
    </source>
</evidence>
<dbReference type="Proteomes" id="UP000054928">
    <property type="component" value="Unassembled WGS sequence"/>
</dbReference>
<keyword evidence="3" id="KW-1185">Reference proteome</keyword>
<dbReference type="GeneID" id="36401505"/>